<gene>
    <name evidence="1" type="ORF">E5329_15480</name>
</gene>
<comment type="caution">
    <text evidence="1">The sequence shown here is derived from an EMBL/GenBank/DDBJ whole genome shotgun (WGS) entry which is preliminary data.</text>
</comment>
<accession>A0AC61RU59</accession>
<reference evidence="1" key="1">
    <citation type="submission" date="2019-04" db="EMBL/GenBank/DDBJ databases">
        <title>Microbes associate with the intestines of laboratory mice.</title>
        <authorList>
            <person name="Navarre W."/>
            <person name="Wong E."/>
            <person name="Huang K."/>
            <person name="Tropini C."/>
            <person name="Ng K."/>
            <person name="Yu B."/>
        </authorList>
    </citation>
    <scope>NUCLEOTIDE SEQUENCE</scope>
    <source>
        <strain evidence="1">NM01_1-7b</strain>
    </source>
</reference>
<sequence>MKVVKEVNMENQIKTLLAEILVELFGIDINTLPDEARDYPLLSERFGIEPYQMIIFMETVEEKFGIRVPESAIGERKFNTFNDIAKIIISEKGE</sequence>
<keyword evidence="2" id="KW-1185">Reference proteome</keyword>
<evidence type="ECO:0000313" key="1">
    <source>
        <dbReference type="EMBL" id="TGY95301.1"/>
    </source>
</evidence>
<protein>
    <submittedName>
        <fullName evidence="1">Uncharacterized protein</fullName>
    </submittedName>
</protein>
<name>A0AC61RU59_9FIRM</name>
<evidence type="ECO:0000313" key="2">
    <source>
        <dbReference type="Proteomes" id="UP000304953"/>
    </source>
</evidence>
<dbReference type="EMBL" id="SRYA01000031">
    <property type="protein sequence ID" value="TGY95301.1"/>
    <property type="molecule type" value="Genomic_DNA"/>
</dbReference>
<proteinExistence type="predicted"/>
<organism evidence="1 2">
    <name type="scientific">Petralouisia muris</name>
    <dbReference type="NCBI Taxonomy" id="3032872"/>
    <lineage>
        <taxon>Bacteria</taxon>
        <taxon>Bacillati</taxon>
        <taxon>Bacillota</taxon>
        <taxon>Clostridia</taxon>
        <taxon>Lachnospirales</taxon>
        <taxon>Lachnospiraceae</taxon>
        <taxon>Petralouisia</taxon>
    </lineage>
</organism>
<dbReference type="Proteomes" id="UP000304953">
    <property type="component" value="Unassembled WGS sequence"/>
</dbReference>